<evidence type="ECO:0000313" key="5">
    <source>
        <dbReference type="Proteomes" id="UP000219994"/>
    </source>
</evidence>
<feature type="region of interest" description="Disordered" evidence="2">
    <location>
        <begin position="521"/>
        <end position="587"/>
    </location>
</feature>
<feature type="compositionally biased region" description="Low complexity" evidence="2">
    <location>
        <begin position="528"/>
        <end position="566"/>
    </location>
</feature>
<dbReference type="InterPro" id="IPR017224">
    <property type="entry name" value="Opine_Oxase_asu/HCN_bsu"/>
</dbReference>
<comment type="caution">
    <text evidence="4">The sequence shown here is derived from an EMBL/GenBank/DDBJ whole genome shotgun (WGS) entry which is preliminary data.</text>
</comment>
<protein>
    <submittedName>
        <fullName evidence="4">Pyridine nucleotide-disulfide oxidoreductase</fullName>
    </submittedName>
</protein>
<dbReference type="AlphaFoldDB" id="A0A2A6FU62"/>
<dbReference type="GO" id="GO:0016491">
    <property type="term" value="F:oxidoreductase activity"/>
    <property type="evidence" value="ECO:0007669"/>
    <property type="project" value="UniProtKB-KW"/>
</dbReference>
<feature type="compositionally biased region" description="Basic and acidic residues" evidence="2">
    <location>
        <begin position="105"/>
        <end position="123"/>
    </location>
</feature>
<dbReference type="PANTHER" id="PTHR42949">
    <property type="entry name" value="ANAEROBIC GLYCEROL-3-PHOSPHATE DEHYDROGENASE SUBUNIT B"/>
    <property type="match status" value="1"/>
</dbReference>
<evidence type="ECO:0000256" key="2">
    <source>
        <dbReference type="SAM" id="MobiDB-lite"/>
    </source>
</evidence>
<sequence length="587" mass="60923">MSGAVPRDNRMDGVLRPDVLIIGAGPAGLAAARAALRRGASVTLLDAADSLGGQYWRHLPETRRAAREEILHHGWATYRRLVCELRDAPRCEIILGAQVWALESGRRGDGETTESTDRQDPRDGTAIASPAPSVPLTVHALIGPPDGTGRKPRTIQPRTLVLATGAHDRTLPFPGWDLPGVFTAGAAQAYAKGERVAVGRRVVVAGAGPFLLPVASSLVSTGATVLGVYEASTPRQMIRGWLSKPWQLAGAAHKSGELAGYIRGQLRHRVPYRTGYAVVAAHGEDRVAAVTVARVDAQWAPIPGTARRIEADAVCVSHGFTPRLELAIAAGCALSPDRFVVVDADQRTSVPGVFAAGEITRIGGVDAALAEGELAGHAAAGGCSADAAVVTARRSATVFTGFAARIEAAHGIQPGWTAWLTEDTIVCRCEEVTYGRFCSTLAATGGPSLRSLRMTTRAGLGVCQARVCGRTVEDLLIGEPTVGVAEVDIDHTRISLPAPVPVAVSDRRPITTPVRLAELAAMPPSPSARPSVPSARPSVPSAAPSVPSAAPSVPSAAPSVPSGSTPRRSDPTPRSPTGPSGQPATST</sequence>
<evidence type="ECO:0000256" key="1">
    <source>
        <dbReference type="ARBA" id="ARBA00023002"/>
    </source>
</evidence>
<dbReference type="Pfam" id="PF07992">
    <property type="entry name" value="Pyr_redox_2"/>
    <property type="match status" value="1"/>
</dbReference>
<dbReference type="InterPro" id="IPR041854">
    <property type="entry name" value="BFD-like_2Fe2S-bd_dom_sf"/>
</dbReference>
<feature type="domain" description="FAD/NAD(P)-binding" evidence="3">
    <location>
        <begin position="18"/>
        <end position="372"/>
    </location>
</feature>
<accession>A0A2A6FU62</accession>
<keyword evidence="1" id="KW-0560">Oxidoreductase</keyword>
<dbReference type="InterPro" id="IPR051691">
    <property type="entry name" value="Metab_Enz_Cyan_OpOx_G3PDH"/>
</dbReference>
<feature type="region of interest" description="Disordered" evidence="2">
    <location>
        <begin position="105"/>
        <end position="131"/>
    </location>
</feature>
<evidence type="ECO:0000259" key="3">
    <source>
        <dbReference type="Pfam" id="PF07992"/>
    </source>
</evidence>
<dbReference type="PRINTS" id="PR00368">
    <property type="entry name" value="FADPNR"/>
</dbReference>
<dbReference type="Gene3D" id="1.10.10.1100">
    <property type="entry name" value="BFD-like [2Fe-2S]-binding domain"/>
    <property type="match status" value="1"/>
</dbReference>
<dbReference type="SUPFAM" id="SSF51905">
    <property type="entry name" value="FAD/NAD(P)-binding domain"/>
    <property type="match status" value="1"/>
</dbReference>
<dbReference type="PIRSF" id="PIRSF037495">
    <property type="entry name" value="Opine_OX_OoxA/HcnB"/>
    <property type="match status" value="1"/>
</dbReference>
<dbReference type="InterPro" id="IPR023753">
    <property type="entry name" value="FAD/NAD-binding_dom"/>
</dbReference>
<dbReference type="Proteomes" id="UP000219994">
    <property type="component" value="Unassembled WGS sequence"/>
</dbReference>
<name>A0A2A6FU62_9MICO</name>
<dbReference type="Gene3D" id="3.50.50.60">
    <property type="entry name" value="FAD/NAD(P)-binding domain"/>
    <property type="match status" value="3"/>
</dbReference>
<dbReference type="PANTHER" id="PTHR42949:SF3">
    <property type="entry name" value="ANAEROBIC GLYCEROL-3-PHOSPHATE DEHYDROGENASE SUBUNIT B"/>
    <property type="match status" value="1"/>
</dbReference>
<reference evidence="5" key="1">
    <citation type="submission" date="2017-03" db="EMBL/GenBank/DDBJ databases">
        <authorList>
            <person name="Lund M.B."/>
        </authorList>
    </citation>
    <scope>NUCLEOTIDE SEQUENCE [LARGE SCALE GENOMIC DNA]</scope>
</reference>
<gene>
    <name evidence="4" type="ORF">B5766_00835</name>
</gene>
<evidence type="ECO:0000313" key="4">
    <source>
        <dbReference type="EMBL" id="PDQ36402.1"/>
    </source>
</evidence>
<dbReference type="EMBL" id="NAEP01000015">
    <property type="protein sequence ID" value="PDQ36402.1"/>
    <property type="molecule type" value="Genomic_DNA"/>
</dbReference>
<proteinExistence type="predicted"/>
<organism evidence="4 5">
    <name type="scientific">Candidatus Lumbricidiphila eiseniae</name>
    <dbReference type="NCBI Taxonomy" id="1969409"/>
    <lineage>
        <taxon>Bacteria</taxon>
        <taxon>Bacillati</taxon>
        <taxon>Actinomycetota</taxon>
        <taxon>Actinomycetes</taxon>
        <taxon>Micrococcales</taxon>
        <taxon>Microbacteriaceae</taxon>
        <taxon>Candidatus Lumbricidiphila</taxon>
    </lineage>
</organism>
<dbReference type="PRINTS" id="PR00411">
    <property type="entry name" value="PNDRDTASEI"/>
</dbReference>
<dbReference type="InterPro" id="IPR036188">
    <property type="entry name" value="FAD/NAD-bd_sf"/>
</dbReference>